<organism evidence="2 3">
    <name type="scientific">Sphingobium naphthae</name>
    <dbReference type="NCBI Taxonomy" id="1886786"/>
    <lineage>
        <taxon>Bacteria</taxon>
        <taxon>Pseudomonadati</taxon>
        <taxon>Pseudomonadota</taxon>
        <taxon>Alphaproteobacteria</taxon>
        <taxon>Sphingomonadales</taxon>
        <taxon>Sphingomonadaceae</taxon>
        <taxon>Sphingobium</taxon>
    </lineage>
</organism>
<reference evidence="3" key="1">
    <citation type="journal article" date="2022" name="J Environ Chem Eng">
        <title>Biodegradation of petroleum oil using a constructed nonpathogenic and heavy metal-tolerant bacterial consortium isolated from marine sponges.</title>
        <authorList>
            <person name="Dechsakulwatana C."/>
            <person name="Rungsihiranrut A."/>
            <person name="Muangchinda C."/>
            <person name="Ningthoujam R."/>
            <person name="Klankeo P."/>
            <person name="Pinyakong O."/>
        </authorList>
    </citation>
    <scope>NUCLEOTIDE SEQUENCE [LARGE SCALE GENOMIC DNA]</scope>
    <source>
        <strain evidence="3">MO2-4</strain>
    </source>
</reference>
<dbReference type="InterPro" id="IPR011250">
    <property type="entry name" value="OMP/PagP_B-barrel"/>
</dbReference>
<dbReference type="Proteomes" id="UP001185984">
    <property type="component" value="Unassembled WGS sequence"/>
</dbReference>
<dbReference type="EMBL" id="JAPTHD010000001">
    <property type="protein sequence ID" value="MDV5822384.1"/>
    <property type="molecule type" value="Genomic_DNA"/>
</dbReference>
<accession>A0ABU3ZS85</accession>
<feature type="signal peptide" evidence="1">
    <location>
        <begin position="1"/>
        <end position="21"/>
    </location>
</feature>
<sequence length="153" mass="16330">MRWAAFLLASTWCLASGGAQANEAYVEATGGVSWNDEATDAIGGFALGYDVDVTETVFVGVEATAEKLLTDGTRVAWGIGGRAGAEVLPRSKIFVSMNWQSKDCRECGNAVGLGTGWEQNLSEKIYAKIEFKHLFIDDEANANVGIIGLGLMF</sequence>
<gene>
    <name evidence="2" type="ORF">O0R41_02040</name>
</gene>
<evidence type="ECO:0000256" key="1">
    <source>
        <dbReference type="SAM" id="SignalP"/>
    </source>
</evidence>
<keyword evidence="3" id="KW-1185">Reference proteome</keyword>
<evidence type="ECO:0000313" key="3">
    <source>
        <dbReference type="Proteomes" id="UP001185984"/>
    </source>
</evidence>
<dbReference type="RefSeq" id="WP_317515583.1">
    <property type="nucleotide sequence ID" value="NZ_JAPTHD010000001.1"/>
</dbReference>
<evidence type="ECO:0008006" key="4">
    <source>
        <dbReference type="Google" id="ProtNLM"/>
    </source>
</evidence>
<evidence type="ECO:0000313" key="2">
    <source>
        <dbReference type="EMBL" id="MDV5822384.1"/>
    </source>
</evidence>
<dbReference type="SUPFAM" id="SSF56925">
    <property type="entry name" value="OMPA-like"/>
    <property type="match status" value="1"/>
</dbReference>
<keyword evidence="1" id="KW-0732">Signal</keyword>
<name>A0ABU3ZS85_9SPHN</name>
<proteinExistence type="predicted"/>
<protein>
    <recommendedName>
        <fullName evidence="4">Outer membrane protein beta-barrel domain-containing protein</fullName>
    </recommendedName>
</protein>
<feature type="chain" id="PRO_5046629490" description="Outer membrane protein beta-barrel domain-containing protein" evidence="1">
    <location>
        <begin position="22"/>
        <end position="153"/>
    </location>
</feature>
<comment type="caution">
    <text evidence="2">The sequence shown here is derived from an EMBL/GenBank/DDBJ whole genome shotgun (WGS) entry which is preliminary data.</text>
</comment>